<proteinExistence type="predicted"/>
<dbReference type="PANTHER" id="PTHR46328">
    <property type="entry name" value="FAR-RED IMPAIRED RESPONSIVE (FAR1) FAMILY PROTEIN-RELATED"/>
    <property type="match status" value="1"/>
</dbReference>
<keyword evidence="5" id="KW-1185">Reference proteome</keyword>
<evidence type="ECO:0000259" key="3">
    <source>
        <dbReference type="Pfam" id="PF03101"/>
    </source>
</evidence>
<evidence type="ECO:0000313" key="4">
    <source>
        <dbReference type="EMBL" id="KAF8391821.1"/>
    </source>
</evidence>
<reference evidence="4 5" key="1">
    <citation type="submission" date="2020-04" db="EMBL/GenBank/DDBJ databases">
        <title>Plant Genome Project.</title>
        <authorList>
            <person name="Zhang R.-G."/>
        </authorList>
    </citation>
    <scope>NUCLEOTIDE SEQUENCE [LARGE SCALE GENOMIC DNA]</scope>
    <source>
        <strain evidence="4">YNK0</strain>
        <tissue evidence="4">Leaf</tissue>
    </source>
</reference>
<evidence type="ECO:0000256" key="2">
    <source>
        <dbReference type="SAM" id="MobiDB-lite"/>
    </source>
</evidence>
<dbReference type="OMA" id="HKLMTHC"/>
<dbReference type="InterPro" id="IPR004330">
    <property type="entry name" value="FAR1_DNA_bnd_dom"/>
</dbReference>
<keyword evidence="1" id="KW-0175">Coiled coil</keyword>
<name>A0A834YUE6_TETSI</name>
<comment type="caution">
    <text evidence="4">The sequence shown here is derived from an EMBL/GenBank/DDBJ whole genome shotgun (WGS) entry which is preliminary data.</text>
</comment>
<feature type="domain" description="FAR1" evidence="3">
    <location>
        <begin position="77"/>
        <end position="167"/>
    </location>
</feature>
<dbReference type="OrthoDB" id="815229at2759"/>
<dbReference type="Pfam" id="PF03101">
    <property type="entry name" value="FAR1"/>
    <property type="match status" value="1"/>
</dbReference>
<dbReference type="EMBL" id="JABCRI010000016">
    <property type="protein sequence ID" value="KAF8391821.1"/>
    <property type="molecule type" value="Genomic_DNA"/>
</dbReference>
<dbReference type="Proteomes" id="UP000655225">
    <property type="component" value="Unassembled WGS sequence"/>
</dbReference>
<feature type="coiled-coil region" evidence="1">
    <location>
        <begin position="184"/>
        <end position="211"/>
    </location>
</feature>
<organism evidence="4 5">
    <name type="scientific">Tetracentron sinense</name>
    <name type="common">Spur-leaf</name>
    <dbReference type="NCBI Taxonomy" id="13715"/>
    <lineage>
        <taxon>Eukaryota</taxon>
        <taxon>Viridiplantae</taxon>
        <taxon>Streptophyta</taxon>
        <taxon>Embryophyta</taxon>
        <taxon>Tracheophyta</taxon>
        <taxon>Spermatophyta</taxon>
        <taxon>Magnoliopsida</taxon>
        <taxon>Trochodendrales</taxon>
        <taxon>Trochodendraceae</taxon>
        <taxon>Tetracentron</taxon>
    </lineage>
</organism>
<dbReference type="PANTHER" id="PTHR46328:SF6">
    <property type="entry name" value="PROTEIN FAR1-RELATED SEQUENCE 5-LIKE"/>
    <property type="match status" value="1"/>
</dbReference>
<protein>
    <recommendedName>
        <fullName evidence="3">FAR1 domain-containing protein</fullName>
    </recommendedName>
</protein>
<accession>A0A834YUE6</accession>
<gene>
    <name evidence="4" type="ORF">HHK36_022055</name>
</gene>
<feature type="region of interest" description="Disordered" evidence="2">
    <location>
        <begin position="1"/>
        <end position="31"/>
    </location>
</feature>
<evidence type="ECO:0000256" key="1">
    <source>
        <dbReference type="SAM" id="Coils"/>
    </source>
</evidence>
<dbReference type="AlphaFoldDB" id="A0A834YUE6"/>
<feature type="compositionally biased region" description="Basic and acidic residues" evidence="2">
    <location>
        <begin position="10"/>
        <end position="19"/>
    </location>
</feature>
<sequence>MASTSGEGHGVTESDKGSEDETFGENESKEDVLLQSCDSRVINNELILIEPSMEELNGENLEPYTGMSFDSIDDTRDFYNEYAKRTGFSIRTNRIRHSQKNRAVIARDYVCSREGFRAAKHTLRKDRILPPRPITREGCKAMIRVAVRDGGKWIVTKFVREHNHKLMTHSKVPGERSIINILSEEEKDKKIHDLSIELQRERERSAAFQEQLHMVLKDLEEHAEFISIRVEDIVKNMREIEFEGQEISTHR</sequence>
<evidence type="ECO:0000313" key="5">
    <source>
        <dbReference type="Proteomes" id="UP000655225"/>
    </source>
</evidence>